<dbReference type="SUPFAM" id="SSF48613">
    <property type="entry name" value="Heme oxygenase-like"/>
    <property type="match status" value="1"/>
</dbReference>
<keyword evidence="3 5" id="KW-0408">Iron</keyword>
<gene>
    <name evidence="6" type="ORF">F8O03_16030</name>
</gene>
<dbReference type="GO" id="GO:0042167">
    <property type="term" value="P:heme catabolic process"/>
    <property type="evidence" value="ECO:0007669"/>
    <property type="project" value="TreeGrafter"/>
</dbReference>
<dbReference type="InterPro" id="IPR016084">
    <property type="entry name" value="Haem_Oase-like_multi-hlx"/>
</dbReference>
<feature type="binding site" evidence="4">
    <location>
        <position position="16"/>
    </location>
    <ligand>
        <name>heme b</name>
        <dbReference type="ChEBI" id="CHEBI:60344"/>
    </ligand>
</feature>
<evidence type="ECO:0000256" key="1">
    <source>
        <dbReference type="ARBA" id="ARBA00022617"/>
    </source>
</evidence>
<feature type="binding site" evidence="4">
    <location>
        <position position="177"/>
    </location>
    <ligand>
        <name>heme b</name>
        <dbReference type="ChEBI" id="CHEBI:60344"/>
    </ligand>
</feature>
<comment type="caution">
    <text evidence="6">The sequence shown here is derived from an EMBL/GenBank/DDBJ whole genome shotgun (WGS) entry which is preliminary data.</text>
</comment>
<evidence type="ECO:0000256" key="3">
    <source>
        <dbReference type="ARBA" id="ARBA00023004"/>
    </source>
</evidence>
<dbReference type="PANTHER" id="PTHR10720:SF0">
    <property type="entry name" value="HEME OXYGENASE"/>
    <property type="match status" value="1"/>
</dbReference>
<dbReference type="Pfam" id="PF01126">
    <property type="entry name" value="Heme_oxygenase"/>
    <property type="match status" value="1"/>
</dbReference>
<dbReference type="GO" id="GO:0020037">
    <property type="term" value="F:heme binding"/>
    <property type="evidence" value="ECO:0007669"/>
    <property type="project" value="TreeGrafter"/>
</dbReference>
<accession>A0A7J5AY90</accession>
<feature type="binding site" evidence="4">
    <location>
        <position position="130"/>
    </location>
    <ligand>
        <name>heme b</name>
        <dbReference type="ChEBI" id="CHEBI:60344"/>
    </ligand>
</feature>
<evidence type="ECO:0000313" key="7">
    <source>
        <dbReference type="Proteomes" id="UP000490386"/>
    </source>
</evidence>
<organism evidence="6 7">
    <name type="scientific">Pseudoclavibacter terrae</name>
    <dbReference type="NCBI Taxonomy" id="1530195"/>
    <lineage>
        <taxon>Bacteria</taxon>
        <taxon>Bacillati</taxon>
        <taxon>Actinomycetota</taxon>
        <taxon>Actinomycetes</taxon>
        <taxon>Micrococcales</taxon>
        <taxon>Microbacteriaceae</taxon>
        <taxon>Pseudoclavibacter</taxon>
    </lineage>
</organism>
<keyword evidence="2 5" id="KW-0479">Metal-binding</keyword>
<evidence type="ECO:0000256" key="5">
    <source>
        <dbReference type="PIRSR" id="PIRSR000343-2"/>
    </source>
</evidence>
<proteinExistence type="predicted"/>
<dbReference type="Gene3D" id="1.20.910.10">
    <property type="entry name" value="Heme oxygenase-like"/>
    <property type="match status" value="1"/>
</dbReference>
<dbReference type="OrthoDB" id="5493802at2"/>
<dbReference type="GO" id="GO:0006788">
    <property type="term" value="P:heme oxidation"/>
    <property type="evidence" value="ECO:0007669"/>
    <property type="project" value="InterPro"/>
</dbReference>
<evidence type="ECO:0000256" key="2">
    <source>
        <dbReference type="ARBA" id="ARBA00022723"/>
    </source>
</evidence>
<dbReference type="GO" id="GO:0046872">
    <property type="term" value="F:metal ion binding"/>
    <property type="evidence" value="ECO:0007669"/>
    <property type="project" value="UniProtKB-KW"/>
</dbReference>
<reference evidence="6 7" key="1">
    <citation type="submission" date="2019-09" db="EMBL/GenBank/DDBJ databases">
        <title>Phylogeny of genus Pseudoclavibacter and closely related genus.</title>
        <authorList>
            <person name="Li Y."/>
        </authorList>
    </citation>
    <scope>NUCLEOTIDE SEQUENCE [LARGE SCALE GENOMIC DNA]</scope>
    <source>
        <strain evidence="6 7">THG-MD12</strain>
    </source>
</reference>
<feature type="binding site" description="axial binding residue" evidence="5">
    <location>
        <position position="23"/>
    </location>
    <ligand>
        <name>heme b</name>
        <dbReference type="ChEBI" id="CHEBI:60344"/>
    </ligand>
    <ligandPart>
        <name>Fe</name>
        <dbReference type="ChEBI" id="CHEBI:18248"/>
    </ligandPart>
</feature>
<dbReference type="EMBL" id="WBJX01000006">
    <property type="protein sequence ID" value="KAB1636455.1"/>
    <property type="molecule type" value="Genomic_DNA"/>
</dbReference>
<evidence type="ECO:0000313" key="6">
    <source>
        <dbReference type="EMBL" id="KAB1636455.1"/>
    </source>
</evidence>
<sequence>MTIVTDTATTISARLRERTSQAHQSAERSRFLERLLGGELGIDAWAALLQQYGFMYEALESAAVTVREHGQLGAIPAVELDRASSIAADLAALAPRLTQPLPGELPATREYADRITASAADPARYLAHHYTRYLGDLSGGQAMRVMLDRTYTLPAEEATFFDFTEIPAIVPFKRTYRTQLDELAFDEDAIARLLDEANASFTCNERIFEELDARY</sequence>
<dbReference type="CDD" id="cd19165">
    <property type="entry name" value="HemeO"/>
    <property type="match status" value="1"/>
</dbReference>
<protein>
    <submittedName>
        <fullName evidence="6">Biliverdin-producing heme oxygenase</fullName>
    </submittedName>
</protein>
<dbReference type="AlphaFoldDB" id="A0A7J5AY90"/>
<dbReference type="GO" id="GO:0006979">
    <property type="term" value="P:response to oxidative stress"/>
    <property type="evidence" value="ECO:0007669"/>
    <property type="project" value="TreeGrafter"/>
</dbReference>
<dbReference type="InterPro" id="IPR002051">
    <property type="entry name" value="Haem_Oase"/>
</dbReference>
<dbReference type="InterPro" id="IPR016053">
    <property type="entry name" value="Haem_Oase-like"/>
</dbReference>
<dbReference type="GO" id="GO:0004392">
    <property type="term" value="F:heme oxygenase (decyclizing) activity"/>
    <property type="evidence" value="ECO:0007669"/>
    <property type="project" value="InterPro"/>
</dbReference>
<dbReference type="Proteomes" id="UP000490386">
    <property type="component" value="Unassembled WGS sequence"/>
</dbReference>
<keyword evidence="1 4" id="KW-0349">Heme</keyword>
<evidence type="ECO:0000256" key="4">
    <source>
        <dbReference type="PIRSR" id="PIRSR000343-1"/>
    </source>
</evidence>
<name>A0A7J5AY90_9MICO</name>
<dbReference type="PANTHER" id="PTHR10720">
    <property type="entry name" value="HEME OXYGENASE"/>
    <property type="match status" value="1"/>
</dbReference>
<keyword evidence="7" id="KW-1185">Reference proteome</keyword>
<dbReference type="PRINTS" id="PR00088">
    <property type="entry name" value="HAEMOXYGNASE"/>
</dbReference>
<dbReference type="PIRSF" id="PIRSF000343">
    <property type="entry name" value="Haem_Oase"/>
    <property type="match status" value="1"/>
</dbReference>
<dbReference type="RefSeq" id="WP_151424754.1">
    <property type="nucleotide sequence ID" value="NZ_WBJX01000006.1"/>
</dbReference>